<accession>A0A2T9ZGV5</accession>
<keyword evidence="1" id="KW-0175">Coiled coil</keyword>
<evidence type="ECO:0000256" key="1">
    <source>
        <dbReference type="SAM" id="Coils"/>
    </source>
</evidence>
<organism evidence="2 3">
    <name type="scientific">Smittium megazygosporum</name>
    <dbReference type="NCBI Taxonomy" id="133381"/>
    <lineage>
        <taxon>Eukaryota</taxon>
        <taxon>Fungi</taxon>
        <taxon>Fungi incertae sedis</taxon>
        <taxon>Zoopagomycota</taxon>
        <taxon>Kickxellomycotina</taxon>
        <taxon>Harpellomycetes</taxon>
        <taxon>Harpellales</taxon>
        <taxon>Legeriomycetaceae</taxon>
        <taxon>Smittium</taxon>
    </lineage>
</organism>
<evidence type="ECO:0000313" key="2">
    <source>
        <dbReference type="EMBL" id="PVV03822.1"/>
    </source>
</evidence>
<gene>
    <name evidence="2" type="ORF">BB560_001694</name>
</gene>
<comment type="caution">
    <text evidence="2">The sequence shown here is derived from an EMBL/GenBank/DDBJ whole genome shotgun (WGS) entry which is preliminary data.</text>
</comment>
<keyword evidence="3" id="KW-1185">Reference proteome</keyword>
<dbReference type="AlphaFoldDB" id="A0A2T9ZGV5"/>
<feature type="coiled-coil region" evidence="1">
    <location>
        <begin position="43"/>
        <end position="100"/>
    </location>
</feature>
<protein>
    <submittedName>
        <fullName evidence="2">Uncharacterized protein</fullName>
    </submittedName>
</protein>
<reference evidence="2 3" key="1">
    <citation type="journal article" date="2018" name="MBio">
        <title>Comparative Genomics Reveals the Core Gene Toolbox for the Fungus-Insect Symbiosis.</title>
        <authorList>
            <person name="Wang Y."/>
            <person name="Stata M."/>
            <person name="Wang W."/>
            <person name="Stajich J.E."/>
            <person name="White M.M."/>
            <person name="Moncalvo J.M."/>
        </authorList>
    </citation>
    <scope>NUCLEOTIDE SEQUENCE [LARGE SCALE GENOMIC DNA]</scope>
    <source>
        <strain evidence="2 3">SC-DP-2</strain>
    </source>
</reference>
<dbReference type="EMBL" id="MBFS01000188">
    <property type="protein sequence ID" value="PVV03822.1"/>
    <property type="molecule type" value="Genomic_DNA"/>
</dbReference>
<name>A0A2T9ZGV5_9FUNG</name>
<proteinExistence type="predicted"/>
<evidence type="ECO:0000313" key="3">
    <source>
        <dbReference type="Proteomes" id="UP000245609"/>
    </source>
</evidence>
<sequence length="102" mass="11699">MLSEQLNVLRDISSSLVVYQNTELLNDAISAITQKSEIQNAKISELSEKIKDIQSDLEVTRAEVEDKIQSSSSQNHLDEIKKLEDEKINMLQRIEKLEAEQR</sequence>
<dbReference type="Proteomes" id="UP000245609">
    <property type="component" value="Unassembled WGS sequence"/>
</dbReference>